<dbReference type="Proteomes" id="UP000822476">
    <property type="component" value="Unassembled WGS sequence"/>
</dbReference>
<comment type="caution">
    <text evidence="1">The sequence shown here is derived from an EMBL/GenBank/DDBJ whole genome shotgun (WGS) entry which is preliminary data.</text>
</comment>
<dbReference type="EMBL" id="JTDE01000419">
    <property type="protein sequence ID" value="KAF7261314.1"/>
    <property type="molecule type" value="Genomic_DNA"/>
</dbReference>
<protein>
    <submittedName>
        <fullName evidence="1">Uncharacterized protein</fullName>
    </submittedName>
</protein>
<dbReference type="AlphaFoldDB" id="A0A8S9Z3N2"/>
<evidence type="ECO:0000313" key="2">
    <source>
        <dbReference type="Proteomes" id="UP000822476"/>
    </source>
</evidence>
<accession>A0A8S9Z3N2</accession>
<reference evidence="1" key="1">
    <citation type="submission" date="2019-07" db="EMBL/GenBank/DDBJ databases">
        <title>Annotation for the trematode Paragonimus miyazaki's.</title>
        <authorList>
            <person name="Choi Y.-J."/>
        </authorList>
    </citation>
    <scope>NUCLEOTIDE SEQUENCE</scope>
    <source>
        <strain evidence="1">Japan</strain>
    </source>
</reference>
<name>A0A8S9Z3N2_9TREM</name>
<evidence type="ECO:0000313" key="1">
    <source>
        <dbReference type="EMBL" id="KAF7261314.1"/>
    </source>
</evidence>
<gene>
    <name evidence="1" type="ORF">EG68_01424</name>
</gene>
<organism evidence="1 2">
    <name type="scientific">Paragonimus skrjabini miyazakii</name>
    <dbReference type="NCBI Taxonomy" id="59628"/>
    <lineage>
        <taxon>Eukaryota</taxon>
        <taxon>Metazoa</taxon>
        <taxon>Spiralia</taxon>
        <taxon>Lophotrochozoa</taxon>
        <taxon>Platyhelminthes</taxon>
        <taxon>Trematoda</taxon>
        <taxon>Digenea</taxon>
        <taxon>Plagiorchiida</taxon>
        <taxon>Troglotremata</taxon>
        <taxon>Troglotrematidae</taxon>
        <taxon>Paragonimus</taxon>
    </lineage>
</organism>
<proteinExistence type="predicted"/>
<sequence>MYERGIVCQDLLLNNFLTNADEHSKHTGQEMRGEARLHDACPNTAGHSLCQKQKVKEYPSWKWPQSVNVTSTDSQGERVEHG</sequence>
<keyword evidence="2" id="KW-1185">Reference proteome</keyword>